<evidence type="ECO:0000259" key="19">
    <source>
        <dbReference type="Pfam" id="PF00905"/>
    </source>
</evidence>
<name>A0A1L8QQ08_9ENTE</name>
<evidence type="ECO:0000256" key="10">
    <source>
        <dbReference type="ARBA" id="ARBA00022960"/>
    </source>
</evidence>
<dbReference type="NCBIfam" id="TIGR02074">
    <property type="entry name" value="PBP_1a_fam"/>
    <property type="match status" value="1"/>
</dbReference>
<keyword evidence="12 18" id="KW-1133">Transmembrane helix</keyword>
<evidence type="ECO:0000256" key="6">
    <source>
        <dbReference type="ARBA" id="ARBA00022676"/>
    </source>
</evidence>
<organism evidence="21 22">
    <name type="scientific">Enterococcus aquimarinus</name>
    <dbReference type="NCBI Taxonomy" id="328396"/>
    <lineage>
        <taxon>Bacteria</taxon>
        <taxon>Bacillati</taxon>
        <taxon>Bacillota</taxon>
        <taxon>Bacilli</taxon>
        <taxon>Lactobacillales</taxon>
        <taxon>Enterococcaceae</taxon>
        <taxon>Enterococcus</taxon>
    </lineage>
</organism>
<proteinExistence type="inferred from homology"/>
<dbReference type="GO" id="GO:0030288">
    <property type="term" value="C:outer membrane-bounded periplasmic space"/>
    <property type="evidence" value="ECO:0007669"/>
    <property type="project" value="TreeGrafter"/>
</dbReference>
<dbReference type="GO" id="GO:0009252">
    <property type="term" value="P:peptidoglycan biosynthetic process"/>
    <property type="evidence" value="ECO:0007669"/>
    <property type="project" value="UniProtKB-KW"/>
</dbReference>
<feature type="transmembrane region" description="Helical" evidence="18">
    <location>
        <begin position="44"/>
        <end position="64"/>
    </location>
</feature>
<evidence type="ECO:0000313" key="21">
    <source>
        <dbReference type="EMBL" id="OJG09557.1"/>
    </source>
</evidence>
<comment type="catalytic activity">
    <reaction evidence="16">
        <text>Preferential cleavage: (Ac)2-L-Lys-D-Ala-|-D-Ala. Also transpeptidation of peptidyl-alanyl moieties that are N-acyl substituents of D-alanine.</text>
        <dbReference type="EC" id="3.4.16.4"/>
    </reaction>
</comment>
<evidence type="ECO:0000256" key="14">
    <source>
        <dbReference type="ARBA" id="ARBA00023268"/>
    </source>
</evidence>
<dbReference type="GO" id="GO:0008360">
    <property type="term" value="P:regulation of cell shape"/>
    <property type="evidence" value="ECO:0007669"/>
    <property type="project" value="UniProtKB-KW"/>
</dbReference>
<comment type="similarity">
    <text evidence="1">In the C-terminal section; belongs to the transpeptidase family.</text>
</comment>
<keyword evidence="5" id="KW-0645">Protease</keyword>
<evidence type="ECO:0000256" key="5">
    <source>
        <dbReference type="ARBA" id="ARBA00022670"/>
    </source>
</evidence>
<keyword evidence="9" id="KW-0378">Hydrolase</keyword>
<keyword evidence="6" id="KW-0328">Glycosyltransferase</keyword>
<evidence type="ECO:0000256" key="13">
    <source>
        <dbReference type="ARBA" id="ARBA00023136"/>
    </source>
</evidence>
<dbReference type="GO" id="GO:0006508">
    <property type="term" value="P:proteolysis"/>
    <property type="evidence" value="ECO:0007669"/>
    <property type="project" value="UniProtKB-KW"/>
</dbReference>
<keyword evidence="14" id="KW-0511">Multifunctional enzyme</keyword>
<protein>
    <submittedName>
        <fullName evidence="21">Penicillin-binding protein</fullName>
    </submittedName>
</protein>
<sequence length="719" mass="79290">MDFRAIIQKIKEHLIRFWQWIKPYLKQFSQWLSRVWKKYHLTKIIILMALTGILVTSTYLFYVAKTTNVADLSSGLKESTIIYDRNGEEAGQFRAEKSNSYVDLTEISPYVVEALIATEDRRFYEHHGFDLKGIARAASRLLINRSTAGGGGSTITQQLAKNAYLTLDQTFTRKAKELFLAIEIEKQYSKDEILAMYLNNSYFGNGVWGIQDASKKYFGVDAIDLSVGQAATLVGLLKGPSIYNPIDDLEAATNRRDTVLSVMAETGKITPEQATEQQQVALGDQLYDAYNPEGSGYQYPYYFDAVIDEAVRLYGLDGDDVMKRGYKIYTALDQNYQSNMQELYAQDGYFPPNSSTGEIVQSASVALDPNTGGIQGLIGRRGEYTFRGFNFAISMQRSPGSTIKPISVYAPALEAGYKPDSILKDEPQSYYEAKNFDGTYQGEVPMYEAVAQSLNLPAVWLLNEIGLNKGFNKAKEFGLPLTEADKYYGLALGGLEHGTSPAVMASAYGVFANGGTLYSPHLITKIIDSTGAVIVDKTQPKGKRVISKETSEEMTSMLLGTFSNGTGMSANPYNYTIAGKTGTTESSYDTTKSNDQWMIAYTPDVVISTWIGFETASKENVLSGTGGENMGALFKAQAEGILPYTSQTPFTVGNAYWTGGQVVAAEDAVDPATKNEEVEKWKEEVDDLAERAKVKAKEVGGKAIEKGKEVLRELIDLLP</sequence>
<evidence type="ECO:0000256" key="3">
    <source>
        <dbReference type="ARBA" id="ARBA00022475"/>
    </source>
</evidence>
<evidence type="ECO:0000256" key="4">
    <source>
        <dbReference type="ARBA" id="ARBA00022645"/>
    </source>
</evidence>
<dbReference type="Gene3D" id="1.10.3810.10">
    <property type="entry name" value="Biosynthetic peptidoglycan transglycosylase-like"/>
    <property type="match status" value="1"/>
</dbReference>
<dbReference type="EMBL" id="JXKD01000015">
    <property type="protein sequence ID" value="OJG09557.1"/>
    <property type="molecule type" value="Genomic_DNA"/>
</dbReference>
<keyword evidence="3" id="KW-1003">Cell membrane</keyword>
<evidence type="ECO:0000256" key="2">
    <source>
        <dbReference type="ARBA" id="ARBA00007739"/>
    </source>
</evidence>
<keyword evidence="11" id="KW-0573">Peptidoglycan synthesis</keyword>
<dbReference type="InterPro" id="IPR012338">
    <property type="entry name" value="Beta-lactam/transpept-like"/>
</dbReference>
<dbReference type="Proteomes" id="UP000182149">
    <property type="component" value="Unassembled WGS sequence"/>
</dbReference>
<evidence type="ECO:0000256" key="18">
    <source>
        <dbReference type="SAM" id="Phobius"/>
    </source>
</evidence>
<comment type="catalytic activity">
    <reaction evidence="17">
        <text>[GlcNAc-(1-&gt;4)-Mur2Ac(oyl-L-Ala-gamma-D-Glu-L-Lys-D-Ala-D-Ala)](n)-di-trans,octa-cis-undecaprenyl diphosphate + beta-D-GlcNAc-(1-&gt;4)-Mur2Ac(oyl-L-Ala-gamma-D-Glu-L-Lys-D-Ala-D-Ala)-di-trans,octa-cis-undecaprenyl diphosphate = [GlcNAc-(1-&gt;4)-Mur2Ac(oyl-L-Ala-gamma-D-Glu-L-Lys-D-Ala-D-Ala)](n+1)-di-trans,octa-cis-undecaprenyl diphosphate + di-trans,octa-cis-undecaprenyl diphosphate + H(+)</text>
        <dbReference type="Rhea" id="RHEA:23708"/>
        <dbReference type="Rhea" id="RHEA-COMP:9602"/>
        <dbReference type="Rhea" id="RHEA-COMP:9603"/>
        <dbReference type="ChEBI" id="CHEBI:15378"/>
        <dbReference type="ChEBI" id="CHEBI:58405"/>
        <dbReference type="ChEBI" id="CHEBI:60033"/>
        <dbReference type="ChEBI" id="CHEBI:78435"/>
        <dbReference type="EC" id="2.4.99.28"/>
    </reaction>
</comment>
<evidence type="ECO:0000256" key="1">
    <source>
        <dbReference type="ARBA" id="ARBA00007090"/>
    </source>
</evidence>
<dbReference type="PANTHER" id="PTHR32282:SF32">
    <property type="entry name" value="PENICILLIN-BINDING PROTEIN 2A"/>
    <property type="match status" value="1"/>
</dbReference>
<dbReference type="SUPFAM" id="SSF56601">
    <property type="entry name" value="beta-lactamase/transpeptidase-like"/>
    <property type="match status" value="1"/>
</dbReference>
<feature type="domain" description="Penicillin-binding protein transpeptidase" evidence="19">
    <location>
        <begin position="365"/>
        <end position="604"/>
    </location>
</feature>
<dbReference type="OrthoDB" id="9766909at2"/>
<dbReference type="STRING" id="328396.RU93_GL000717"/>
<dbReference type="GO" id="GO:0009002">
    <property type="term" value="F:serine-type D-Ala-D-Ala carboxypeptidase activity"/>
    <property type="evidence" value="ECO:0007669"/>
    <property type="project" value="UniProtKB-EC"/>
</dbReference>
<evidence type="ECO:0000256" key="17">
    <source>
        <dbReference type="ARBA" id="ARBA00049902"/>
    </source>
</evidence>
<dbReference type="InterPro" id="IPR036950">
    <property type="entry name" value="PBP_transglycosylase"/>
</dbReference>
<evidence type="ECO:0000256" key="11">
    <source>
        <dbReference type="ARBA" id="ARBA00022984"/>
    </source>
</evidence>
<keyword evidence="8 18" id="KW-0812">Transmembrane</keyword>
<evidence type="ECO:0000256" key="9">
    <source>
        <dbReference type="ARBA" id="ARBA00022801"/>
    </source>
</evidence>
<dbReference type="PANTHER" id="PTHR32282">
    <property type="entry name" value="BINDING PROTEIN TRANSPEPTIDASE, PUTATIVE-RELATED"/>
    <property type="match status" value="1"/>
</dbReference>
<keyword evidence="7" id="KW-0808">Transferase</keyword>
<reference evidence="21 22" key="1">
    <citation type="submission" date="2014-12" db="EMBL/GenBank/DDBJ databases">
        <title>Draft genome sequences of 29 type strains of Enterococci.</title>
        <authorList>
            <person name="Zhong Z."/>
            <person name="Sun Z."/>
            <person name="Liu W."/>
            <person name="Zhang W."/>
            <person name="Zhang H."/>
        </authorList>
    </citation>
    <scope>NUCLEOTIDE SEQUENCE [LARGE SCALE GENOMIC DNA]</scope>
    <source>
        <strain evidence="21 22">DSM 17690</strain>
    </source>
</reference>
<evidence type="ECO:0000259" key="20">
    <source>
        <dbReference type="Pfam" id="PF00912"/>
    </source>
</evidence>
<dbReference type="RefSeq" id="WP_071875413.1">
    <property type="nucleotide sequence ID" value="NZ_JBHSHF010000005.1"/>
</dbReference>
<evidence type="ECO:0000256" key="7">
    <source>
        <dbReference type="ARBA" id="ARBA00022679"/>
    </source>
</evidence>
<dbReference type="Pfam" id="PF00912">
    <property type="entry name" value="Transgly"/>
    <property type="match status" value="1"/>
</dbReference>
<dbReference type="InterPro" id="IPR050396">
    <property type="entry name" value="Glycosyltr_51/Transpeptidase"/>
</dbReference>
<dbReference type="GO" id="GO:0071555">
    <property type="term" value="P:cell wall organization"/>
    <property type="evidence" value="ECO:0007669"/>
    <property type="project" value="UniProtKB-KW"/>
</dbReference>
<gene>
    <name evidence="21" type="ORF">RU93_GL000717</name>
</gene>
<keyword evidence="22" id="KW-1185">Reference proteome</keyword>
<feature type="domain" description="Glycosyl transferase family 51" evidence="20">
    <location>
        <begin position="87"/>
        <end position="263"/>
    </location>
</feature>
<dbReference type="AlphaFoldDB" id="A0A1L8QQ08"/>
<accession>A0A1L8QQ08</accession>
<keyword evidence="4" id="KW-0121">Carboxypeptidase</keyword>
<dbReference type="Gene3D" id="3.40.710.10">
    <property type="entry name" value="DD-peptidase/beta-lactamase superfamily"/>
    <property type="match status" value="1"/>
</dbReference>
<comment type="caution">
    <text evidence="21">The sequence shown here is derived from an EMBL/GenBank/DDBJ whole genome shotgun (WGS) entry which is preliminary data.</text>
</comment>
<keyword evidence="13 18" id="KW-0472">Membrane</keyword>
<dbReference type="FunFam" id="1.10.3810.10:FF:000001">
    <property type="entry name" value="Penicillin-binding protein 1A"/>
    <property type="match status" value="1"/>
</dbReference>
<dbReference type="InterPro" id="IPR001264">
    <property type="entry name" value="Glyco_trans_51"/>
</dbReference>
<dbReference type="InterPro" id="IPR001460">
    <property type="entry name" value="PCN-bd_Tpept"/>
</dbReference>
<dbReference type="SUPFAM" id="SSF53955">
    <property type="entry name" value="Lysozyme-like"/>
    <property type="match status" value="1"/>
</dbReference>
<evidence type="ECO:0000256" key="12">
    <source>
        <dbReference type="ARBA" id="ARBA00022989"/>
    </source>
</evidence>
<evidence type="ECO:0000313" key="22">
    <source>
        <dbReference type="Proteomes" id="UP000182149"/>
    </source>
</evidence>
<dbReference type="InterPro" id="IPR023346">
    <property type="entry name" value="Lysozyme-like_dom_sf"/>
</dbReference>
<dbReference type="GO" id="GO:0008658">
    <property type="term" value="F:penicillin binding"/>
    <property type="evidence" value="ECO:0007669"/>
    <property type="project" value="InterPro"/>
</dbReference>
<evidence type="ECO:0000256" key="16">
    <source>
        <dbReference type="ARBA" id="ARBA00034000"/>
    </source>
</evidence>
<evidence type="ECO:0000256" key="8">
    <source>
        <dbReference type="ARBA" id="ARBA00022692"/>
    </source>
</evidence>
<keyword evidence="15" id="KW-0961">Cell wall biogenesis/degradation</keyword>
<dbReference type="GO" id="GO:0008955">
    <property type="term" value="F:peptidoglycan glycosyltransferase activity"/>
    <property type="evidence" value="ECO:0007669"/>
    <property type="project" value="UniProtKB-EC"/>
</dbReference>
<comment type="similarity">
    <text evidence="2">In the N-terminal section; belongs to the glycosyltransferase 51 family.</text>
</comment>
<keyword evidence="10" id="KW-0133">Cell shape</keyword>
<evidence type="ECO:0000256" key="15">
    <source>
        <dbReference type="ARBA" id="ARBA00023316"/>
    </source>
</evidence>
<dbReference type="Pfam" id="PF00905">
    <property type="entry name" value="Transpeptidase"/>
    <property type="match status" value="1"/>
</dbReference>